<evidence type="ECO:0000313" key="5">
    <source>
        <dbReference type="EMBL" id="ORY02512.1"/>
    </source>
</evidence>
<comment type="function">
    <text evidence="4">Required for mitochondrial cytochrome c oxidase (COX) assembly and respiration.</text>
</comment>
<evidence type="ECO:0000313" key="6">
    <source>
        <dbReference type="Proteomes" id="UP000193498"/>
    </source>
</evidence>
<sequence length="80" mass="9473">MHPHLAKHKLRDCLEAIYDLEECHIEHPYGKYFGICNSFKNALNGCLGEEFDERRKLNAANARAKRERVENVWKEIDEEE</sequence>
<name>A0A1Y1YWV5_9FUNG</name>
<dbReference type="STRING" id="1314790.A0A1Y1YWV5"/>
<keyword evidence="4" id="KW-0999">Mitochondrion inner membrane</keyword>
<dbReference type="InterPro" id="IPR013892">
    <property type="entry name" value="Cyt_c_biogenesis_Cmc1-like"/>
</dbReference>
<dbReference type="GO" id="GO:0005743">
    <property type="term" value="C:mitochondrial inner membrane"/>
    <property type="evidence" value="ECO:0007669"/>
    <property type="project" value="UniProtKB-SubCell"/>
</dbReference>
<dbReference type="AlphaFoldDB" id="A0A1Y1YWV5"/>
<keyword evidence="3" id="KW-1015">Disulfide bond</keyword>
<dbReference type="Pfam" id="PF08583">
    <property type="entry name" value="Cmc1"/>
    <property type="match status" value="1"/>
</dbReference>
<evidence type="ECO:0000256" key="2">
    <source>
        <dbReference type="ARBA" id="ARBA00023128"/>
    </source>
</evidence>
<comment type="caution">
    <text evidence="5">The sequence shown here is derived from an EMBL/GenBank/DDBJ whole genome shotgun (WGS) entry which is preliminary data.</text>
</comment>
<evidence type="ECO:0000256" key="4">
    <source>
        <dbReference type="RuleBase" id="RU364104"/>
    </source>
</evidence>
<dbReference type="InParanoid" id="A0A1Y1YWV5"/>
<dbReference type="EMBL" id="MCFE01000056">
    <property type="protein sequence ID" value="ORY02512.1"/>
    <property type="molecule type" value="Genomic_DNA"/>
</dbReference>
<dbReference type="OrthoDB" id="532630at2759"/>
<keyword evidence="6" id="KW-1185">Reference proteome</keyword>
<comment type="subcellular location">
    <subcellularLocation>
        <location evidence="4">Mitochondrion inner membrane</location>
    </subcellularLocation>
</comment>
<keyword evidence="4" id="KW-0472">Membrane</keyword>
<comment type="similarity">
    <text evidence="1 4">Belongs to the CMC family.</text>
</comment>
<dbReference type="PANTHER" id="PTHR22977:SF1">
    <property type="entry name" value="COX ASSEMBLY MITOCHONDRIAL PROTEIN 2 HOMOLOG"/>
    <property type="match status" value="1"/>
</dbReference>
<evidence type="ECO:0000256" key="1">
    <source>
        <dbReference type="ARBA" id="ARBA00007347"/>
    </source>
</evidence>
<keyword evidence="4" id="KW-0143">Chaperone</keyword>
<dbReference type="FunCoup" id="A0A1Y1YWV5">
    <property type="interactions" value="228"/>
</dbReference>
<dbReference type="PANTHER" id="PTHR22977">
    <property type="entry name" value="COX ASSEMBLY MITOCHONDRIAL PROTEIN"/>
    <property type="match status" value="1"/>
</dbReference>
<gene>
    <name evidence="5" type="ORF">K493DRAFT_346652</name>
</gene>
<accession>A0A1Y1YWV5</accession>
<organism evidence="5 6">
    <name type="scientific">Basidiobolus meristosporus CBS 931.73</name>
    <dbReference type="NCBI Taxonomy" id="1314790"/>
    <lineage>
        <taxon>Eukaryota</taxon>
        <taxon>Fungi</taxon>
        <taxon>Fungi incertae sedis</taxon>
        <taxon>Zoopagomycota</taxon>
        <taxon>Entomophthoromycotina</taxon>
        <taxon>Basidiobolomycetes</taxon>
        <taxon>Basidiobolales</taxon>
        <taxon>Basidiobolaceae</taxon>
        <taxon>Basidiobolus</taxon>
    </lineage>
</organism>
<protein>
    <recommendedName>
        <fullName evidence="4">COX assembly mitochondrial protein</fullName>
    </recommendedName>
</protein>
<proteinExistence type="inferred from homology"/>
<keyword evidence="2 4" id="KW-0496">Mitochondrion</keyword>
<reference evidence="5 6" key="1">
    <citation type="submission" date="2016-07" db="EMBL/GenBank/DDBJ databases">
        <title>Pervasive Adenine N6-methylation of Active Genes in Fungi.</title>
        <authorList>
            <consortium name="DOE Joint Genome Institute"/>
            <person name="Mondo S.J."/>
            <person name="Dannebaum R.O."/>
            <person name="Kuo R.C."/>
            <person name="Labutti K."/>
            <person name="Haridas S."/>
            <person name="Kuo A."/>
            <person name="Salamov A."/>
            <person name="Ahrendt S.R."/>
            <person name="Lipzen A."/>
            <person name="Sullivan W."/>
            <person name="Andreopoulos W.B."/>
            <person name="Clum A."/>
            <person name="Lindquist E."/>
            <person name="Daum C."/>
            <person name="Ramamoorthy G.K."/>
            <person name="Gryganskyi A."/>
            <person name="Culley D."/>
            <person name="Magnuson J.K."/>
            <person name="James T.Y."/>
            <person name="O'Malley M.A."/>
            <person name="Stajich J.E."/>
            <person name="Spatafora J.W."/>
            <person name="Visel A."/>
            <person name="Grigoriev I.V."/>
        </authorList>
    </citation>
    <scope>NUCLEOTIDE SEQUENCE [LARGE SCALE GENOMIC DNA]</scope>
    <source>
        <strain evidence="5 6">CBS 931.73</strain>
    </source>
</reference>
<evidence type="ECO:0000256" key="3">
    <source>
        <dbReference type="ARBA" id="ARBA00023157"/>
    </source>
</evidence>
<dbReference type="Proteomes" id="UP000193498">
    <property type="component" value="Unassembled WGS sequence"/>
</dbReference>